<dbReference type="PANTHER" id="PTHR24171:SF8">
    <property type="entry name" value="BRCA1-ASSOCIATED RING DOMAIN PROTEIN 1"/>
    <property type="match status" value="1"/>
</dbReference>
<evidence type="ECO:0000313" key="4">
    <source>
        <dbReference type="EMBL" id="SMF39200.1"/>
    </source>
</evidence>
<dbReference type="InterPro" id="IPR036770">
    <property type="entry name" value="Ankyrin_rpt-contain_sf"/>
</dbReference>
<dbReference type="Proteomes" id="UP000192917">
    <property type="component" value="Unassembled WGS sequence"/>
</dbReference>
<dbReference type="SMART" id="SM00248">
    <property type="entry name" value="ANK"/>
    <property type="match status" value="3"/>
</dbReference>
<reference evidence="4 5" key="1">
    <citation type="submission" date="2017-04" db="EMBL/GenBank/DDBJ databases">
        <authorList>
            <person name="Afonso C.L."/>
            <person name="Miller P.J."/>
            <person name="Scott M.A."/>
            <person name="Spackman E."/>
            <person name="Goraichik I."/>
            <person name="Dimitrov K.M."/>
            <person name="Suarez D.L."/>
            <person name="Swayne D.E."/>
        </authorList>
    </citation>
    <scope>NUCLEOTIDE SEQUENCE [LARGE SCALE GENOMIC DNA]</scope>
    <source>
        <strain evidence="4 5">USBA 355</strain>
    </source>
</reference>
<dbReference type="Gene3D" id="1.25.40.20">
    <property type="entry name" value="Ankyrin repeat-containing domain"/>
    <property type="match status" value="1"/>
</dbReference>
<dbReference type="GO" id="GO:0085020">
    <property type="term" value="P:protein K6-linked ubiquitination"/>
    <property type="evidence" value="ECO:0007669"/>
    <property type="project" value="TreeGrafter"/>
</dbReference>
<keyword evidence="2 3" id="KW-0040">ANK repeat</keyword>
<dbReference type="GO" id="GO:0004842">
    <property type="term" value="F:ubiquitin-protein transferase activity"/>
    <property type="evidence" value="ECO:0007669"/>
    <property type="project" value="TreeGrafter"/>
</dbReference>
<dbReference type="PROSITE" id="PS50088">
    <property type="entry name" value="ANK_REPEAT"/>
    <property type="match status" value="2"/>
</dbReference>
<dbReference type="InterPro" id="IPR002110">
    <property type="entry name" value="Ankyrin_rpt"/>
</dbReference>
<keyword evidence="5" id="KW-1185">Reference proteome</keyword>
<protein>
    <submittedName>
        <fullName evidence="4">Ankyrin repeat-containing protein</fullName>
    </submittedName>
</protein>
<evidence type="ECO:0000256" key="1">
    <source>
        <dbReference type="ARBA" id="ARBA00022737"/>
    </source>
</evidence>
<gene>
    <name evidence="4" type="ORF">SAMN05428998_113114</name>
</gene>
<dbReference type="AlphaFoldDB" id="A0A1Y6C1G4"/>
<feature type="repeat" description="ANK" evidence="3">
    <location>
        <begin position="67"/>
        <end position="99"/>
    </location>
</feature>
<sequence length="127" mass="13510">MDKDELFRLVKRGDAEALRAALEGGADPRARDRFGVSLLYRAAARGDEASVGLLLERGAEIDRSSDAGNTPLMVAAARGHLAVIERLIAGGAAPGHRNKWGFDAAKWADWAPNGDEVKARLYAAAKA</sequence>
<accession>A0A1Y6C1G4</accession>
<evidence type="ECO:0000313" key="5">
    <source>
        <dbReference type="Proteomes" id="UP000192917"/>
    </source>
</evidence>
<organism evidence="4 5">
    <name type="scientific">Tistlia consotensis USBA 355</name>
    <dbReference type="NCBI Taxonomy" id="560819"/>
    <lineage>
        <taxon>Bacteria</taxon>
        <taxon>Pseudomonadati</taxon>
        <taxon>Pseudomonadota</taxon>
        <taxon>Alphaproteobacteria</taxon>
        <taxon>Rhodospirillales</taxon>
        <taxon>Rhodovibrionaceae</taxon>
        <taxon>Tistlia</taxon>
    </lineage>
</organism>
<keyword evidence="1" id="KW-0677">Repeat</keyword>
<dbReference type="RefSeq" id="WP_085123790.1">
    <property type="nucleotide sequence ID" value="NZ_FWZX01000013.1"/>
</dbReference>
<dbReference type="SUPFAM" id="SSF48403">
    <property type="entry name" value="Ankyrin repeat"/>
    <property type="match status" value="1"/>
</dbReference>
<proteinExistence type="predicted"/>
<evidence type="ECO:0000256" key="2">
    <source>
        <dbReference type="ARBA" id="ARBA00023043"/>
    </source>
</evidence>
<dbReference type="STRING" id="560819.SAMN05428998_113114"/>
<dbReference type="PANTHER" id="PTHR24171">
    <property type="entry name" value="ANKYRIN REPEAT DOMAIN-CONTAINING PROTEIN 39-RELATED"/>
    <property type="match status" value="1"/>
</dbReference>
<evidence type="ECO:0000256" key="3">
    <source>
        <dbReference type="PROSITE-ProRule" id="PRU00023"/>
    </source>
</evidence>
<name>A0A1Y6C1G4_9PROT</name>
<dbReference type="PROSITE" id="PS50297">
    <property type="entry name" value="ANK_REP_REGION"/>
    <property type="match status" value="2"/>
</dbReference>
<feature type="repeat" description="ANK" evidence="3">
    <location>
        <begin position="34"/>
        <end position="66"/>
    </location>
</feature>
<dbReference type="Pfam" id="PF12796">
    <property type="entry name" value="Ank_2"/>
    <property type="match status" value="1"/>
</dbReference>
<dbReference type="EMBL" id="FWZX01000013">
    <property type="protein sequence ID" value="SMF39200.1"/>
    <property type="molecule type" value="Genomic_DNA"/>
</dbReference>